<evidence type="ECO:0000256" key="1">
    <source>
        <dbReference type="SAM" id="MobiDB-lite"/>
    </source>
</evidence>
<evidence type="ECO:0000313" key="2">
    <source>
        <dbReference type="EMBL" id="PNP85901.1"/>
    </source>
</evidence>
<feature type="region of interest" description="Disordered" evidence="1">
    <location>
        <begin position="84"/>
        <end position="106"/>
    </location>
</feature>
<feature type="region of interest" description="Disordered" evidence="1">
    <location>
        <begin position="1"/>
        <end position="67"/>
    </location>
</feature>
<evidence type="ECO:0000313" key="3">
    <source>
        <dbReference type="Proteomes" id="UP000236664"/>
    </source>
</evidence>
<organism evidence="2 3">
    <name type="scientific">Gibberella nygamai</name>
    <name type="common">Bean root rot disease fungus</name>
    <name type="synonym">Fusarium nygamai</name>
    <dbReference type="NCBI Taxonomy" id="42673"/>
    <lineage>
        <taxon>Eukaryota</taxon>
        <taxon>Fungi</taxon>
        <taxon>Dikarya</taxon>
        <taxon>Ascomycota</taxon>
        <taxon>Pezizomycotina</taxon>
        <taxon>Sordariomycetes</taxon>
        <taxon>Hypocreomycetidae</taxon>
        <taxon>Hypocreales</taxon>
        <taxon>Nectriaceae</taxon>
        <taxon>Fusarium</taxon>
        <taxon>Fusarium fujikuroi species complex</taxon>
    </lineage>
</organism>
<sequence length="106" mass="11747">MNRFTEGSYNAEDDPGNVQSSNMSEAVVQESEGMHPEPQHLEPDWSEFMFGSPADISSTPTNTRKFSHDTTFDSTVSVDQVLNSPGSFLTSPPLENMLDDDLYPTQ</sequence>
<feature type="compositionally biased region" description="Polar residues" evidence="1">
    <location>
        <begin position="55"/>
        <end position="64"/>
    </location>
</feature>
<accession>A0A2K0WUE5</accession>
<reference evidence="2 3" key="1">
    <citation type="submission" date="2017-06" db="EMBL/GenBank/DDBJ databases">
        <title>Genome of Fusarium nygamai isolate CS10214.</title>
        <authorList>
            <person name="Gardiner D.M."/>
            <person name="Obanor F."/>
            <person name="Kazan K."/>
        </authorList>
    </citation>
    <scope>NUCLEOTIDE SEQUENCE [LARGE SCALE GENOMIC DNA]</scope>
    <source>
        <strain evidence="2 3">CS10214</strain>
    </source>
</reference>
<feature type="compositionally biased region" description="Acidic residues" evidence="1">
    <location>
        <begin position="97"/>
        <end position="106"/>
    </location>
</feature>
<comment type="caution">
    <text evidence="2">The sequence shown here is derived from an EMBL/GenBank/DDBJ whole genome shotgun (WGS) entry which is preliminary data.</text>
</comment>
<dbReference type="AlphaFoldDB" id="A0A2K0WUE5"/>
<name>A0A2K0WUE5_GIBNY</name>
<dbReference type="Proteomes" id="UP000236664">
    <property type="component" value="Unassembled WGS sequence"/>
</dbReference>
<dbReference type="STRING" id="42673.A0A2K0WUE5"/>
<gene>
    <name evidence="2" type="ORF">FNYG_00957</name>
</gene>
<feature type="compositionally biased region" description="Basic and acidic residues" evidence="1">
    <location>
        <begin position="32"/>
        <end position="43"/>
    </location>
</feature>
<keyword evidence="3" id="KW-1185">Reference proteome</keyword>
<dbReference type="OrthoDB" id="4356994at2759"/>
<dbReference type="EMBL" id="MTQA01000018">
    <property type="protein sequence ID" value="PNP85901.1"/>
    <property type="molecule type" value="Genomic_DNA"/>
</dbReference>
<protein>
    <submittedName>
        <fullName evidence="2">Uncharacterized protein</fullName>
    </submittedName>
</protein>
<proteinExistence type="predicted"/>